<organism evidence="1 2">
    <name type="scientific">Persea americana</name>
    <name type="common">Avocado</name>
    <dbReference type="NCBI Taxonomy" id="3435"/>
    <lineage>
        <taxon>Eukaryota</taxon>
        <taxon>Viridiplantae</taxon>
        <taxon>Streptophyta</taxon>
        <taxon>Embryophyta</taxon>
        <taxon>Tracheophyta</taxon>
        <taxon>Spermatophyta</taxon>
        <taxon>Magnoliopsida</taxon>
        <taxon>Magnoliidae</taxon>
        <taxon>Laurales</taxon>
        <taxon>Lauraceae</taxon>
        <taxon>Persea</taxon>
    </lineage>
</organism>
<comment type="caution">
    <text evidence="1">The sequence shown here is derived from an EMBL/GenBank/DDBJ whole genome shotgun (WGS) entry which is preliminary data.</text>
</comment>
<gene>
    <name evidence="1" type="ORF">MRB53_026191</name>
</gene>
<dbReference type="EMBL" id="CM056816">
    <property type="protein sequence ID" value="KAJ8632855.1"/>
    <property type="molecule type" value="Genomic_DNA"/>
</dbReference>
<reference evidence="1 2" key="1">
    <citation type="journal article" date="2022" name="Hortic Res">
        <title>A haplotype resolved chromosomal level avocado genome allows analysis of novel avocado genes.</title>
        <authorList>
            <person name="Nath O."/>
            <person name="Fletcher S.J."/>
            <person name="Hayward A."/>
            <person name="Shaw L.M."/>
            <person name="Masouleh A.K."/>
            <person name="Furtado A."/>
            <person name="Henry R.J."/>
            <person name="Mitter N."/>
        </authorList>
    </citation>
    <scope>NUCLEOTIDE SEQUENCE [LARGE SCALE GENOMIC DNA]</scope>
    <source>
        <strain evidence="2">cv. Hass</strain>
    </source>
</reference>
<evidence type="ECO:0000313" key="2">
    <source>
        <dbReference type="Proteomes" id="UP001234297"/>
    </source>
</evidence>
<accession>A0ACC2LHW5</accession>
<dbReference type="Proteomes" id="UP001234297">
    <property type="component" value="Chromosome 8"/>
</dbReference>
<protein>
    <submittedName>
        <fullName evidence="1">Uncharacterized protein</fullName>
    </submittedName>
</protein>
<evidence type="ECO:0000313" key="1">
    <source>
        <dbReference type="EMBL" id="KAJ8632855.1"/>
    </source>
</evidence>
<sequence length="246" mass="26393">MRKRAAPSQLTTNSASPTRLTPSPISQAILTMALFDLSIPQTSDPAILAQLDQASIASSAPPLTSSSTFSPNQTSLKPPNTLTLVTPPIFPSQPTLSPKSTDHSPRLLSNKVIPPKLKRSKPKEASLSINDLPYDVISETLKKTPTPTIDTSNPFSILENCSFVNPSFYGHNLQTNFEGNSSTEPPPGFEHPQGTSYIMAPPEVDQPSASLTIPKQTPKDKQPGNSATADPHHIHQVSSNSQQAKE</sequence>
<proteinExistence type="predicted"/>
<keyword evidence="2" id="KW-1185">Reference proteome</keyword>
<name>A0ACC2LHW5_PERAE</name>